<gene>
    <name evidence="1" type="ORF">LOKVESSMR4R_00950</name>
</gene>
<dbReference type="OrthoDB" id="9795056at2"/>
<evidence type="ECO:0000313" key="2">
    <source>
        <dbReference type="Proteomes" id="UP000195273"/>
    </source>
</evidence>
<dbReference type="SUPFAM" id="SSF47240">
    <property type="entry name" value="Ferritin-like"/>
    <property type="match status" value="1"/>
</dbReference>
<proteinExistence type="predicted"/>
<dbReference type="PANTHER" id="PTHR30565:SF9">
    <property type="entry name" value="PROTEIN YCIF"/>
    <property type="match status" value="1"/>
</dbReference>
<protein>
    <submittedName>
        <fullName evidence="1">YciE/YciF family protein</fullName>
    </submittedName>
</protein>
<reference evidence="1 2" key="1">
    <citation type="submission" date="2017-05" db="EMBL/GenBank/DDBJ databases">
        <title>Genome Sequence of Loktanella vestfoldensis Strain SMR4r Isolated from a Culture of the Diatom Skeletonema marinoi.</title>
        <authorList>
            <person name="Topel M."/>
            <person name="Pinder M.I.M."/>
            <person name="Johansson O.N."/>
            <person name="Kourtchenko O."/>
            <person name="Godhe A."/>
            <person name="Clarke A.K."/>
        </authorList>
    </citation>
    <scope>NUCLEOTIDE SEQUENCE [LARGE SCALE GENOMIC DNA]</scope>
    <source>
        <strain evidence="1 2">SMR4r</strain>
    </source>
</reference>
<dbReference type="AlphaFoldDB" id="A0A1Y0EAA5"/>
<accession>A0A1Y0EAA5</accession>
<dbReference type="Proteomes" id="UP000195273">
    <property type="component" value="Chromosome"/>
</dbReference>
<sequence length="166" mass="18345">MGLFTKDIQSMDDLYLHTLEDIYYAEQQIEKALPKMIDKASSDTLRQAFDAHLHETKEQIARLEQVFAELGQQPKGVTCPAIDGIIKEANEISKEIGDAQVLDAALAAAAQAVEHYEITRYGTLIAWSKELGHTSCADILQQTLSEEEATDEKLTKIATARLNPAA</sequence>
<keyword evidence="2" id="KW-1185">Reference proteome</keyword>
<organism evidence="1 2">
    <name type="scientific">Yoonia vestfoldensis</name>
    <dbReference type="NCBI Taxonomy" id="245188"/>
    <lineage>
        <taxon>Bacteria</taxon>
        <taxon>Pseudomonadati</taxon>
        <taxon>Pseudomonadota</taxon>
        <taxon>Alphaproteobacteria</taxon>
        <taxon>Rhodobacterales</taxon>
        <taxon>Paracoccaceae</taxon>
        <taxon>Yoonia</taxon>
    </lineage>
</organism>
<evidence type="ECO:0000313" key="1">
    <source>
        <dbReference type="EMBL" id="ARU00281.1"/>
    </source>
</evidence>
<dbReference type="RefSeq" id="WP_087206526.1">
    <property type="nucleotide sequence ID" value="NZ_CP021431.1"/>
</dbReference>
<dbReference type="InterPro" id="IPR009078">
    <property type="entry name" value="Ferritin-like_SF"/>
</dbReference>
<dbReference type="Pfam" id="PF05974">
    <property type="entry name" value="DUF892"/>
    <property type="match status" value="1"/>
</dbReference>
<dbReference type="PANTHER" id="PTHR30565">
    <property type="entry name" value="PROTEIN YCIF"/>
    <property type="match status" value="1"/>
</dbReference>
<dbReference type="CDD" id="cd07909">
    <property type="entry name" value="YciF"/>
    <property type="match status" value="1"/>
</dbReference>
<dbReference type="InterPro" id="IPR012347">
    <property type="entry name" value="Ferritin-like"/>
</dbReference>
<name>A0A1Y0EAA5_9RHOB</name>
<dbReference type="KEGG" id="lvs:LOKVESSMR4R_00950"/>
<dbReference type="EMBL" id="CP021431">
    <property type="protein sequence ID" value="ARU00281.1"/>
    <property type="molecule type" value="Genomic_DNA"/>
</dbReference>
<dbReference type="InterPro" id="IPR047114">
    <property type="entry name" value="YciF"/>
</dbReference>
<dbReference type="Gene3D" id="1.20.1260.10">
    <property type="match status" value="1"/>
</dbReference>
<dbReference type="InterPro" id="IPR010287">
    <property type="entry name" value="DUF892_YciF-like"/>
</dbReference>